<dbReference type="InterPro" id="IPR004360">
    <property type="entry name" value="Glyas_Fos-R_dOase_dom"/>
</dbReference>
<protein>
    <recommendedName>
        <fullName evidence="1">VOC domain-containing protein</fullName>
    </recommendedName>
</protein>
<dbReference type="AlphaFoldDB" id="A0A161JVI3"/>
<dbReference type="PROSITE" id="PS51819">
    <property type="entry name" value="VOC"/>
    <property type="match status" value="1"/>
</dbReference>
<feature type="domain" description="VOC" evidence="1">
    <location>
        <begin position="4"/>
        <end position="84"/>
    </location>
</feature>
<accession>A0A161JVI3</accession>
<organism evidence="2">
    <name type="scientific">hydrothermal vent metagenome</name>
    <dbReference type="NCBI Taxonomy" id="652676"/>
    <lineage>
        <taxon>unclassified sequences</taxon>
        <taxon>metagenomes</taxon>
        <taxon>ecological metagenomes</taxon>
    </lineage>
</organism>
<dbReference type="Pfam" id="PF00903">
    <property type="entry name" value="Glyoxalase"/>
    <property type="match status" value="1"/>
</dbReference>
<dbReference type="EMBL" id="FAXA01000332">
    <property type="protein sequence ID" value="CUV02883.1"/>
    <property type="molecule type" value="Genomic_DNA"/>
</dbReference>
<dbReference type="SUPFAM" id="SSF54593">
    <property type="entry name" value="Glyoxalase/Bleomycin resistance protein/Dihydroxybiphenyl dioxygenase"/>
    <property type="match status" value="1"/>
</dbReference>
<evidence type="ECO:0000259" key="1">
    <source>
        <dbReference type="PROSITE" id="PS51819"/>
    </source>
</evidence>
<proteinExistence type="predicted"/>
<dbReference type="Gene3D" id="3.10.180.10">
    <property type="entry name" value="2,3-Dihydroxybiphenyl 1,2-Dioxygenase, domain 1"/>
    <property type="match status" value="1"/>
</dbReference>
<gene>
    <name evidence="2" type="ORF">MGWOODY_Clf647</name>
</gene>
<sequence length="84" mass="9564">MTAVLAHTIVPVRDQDESVDFYTNVLGFQYDGRDGMNDVFAMICLNDSSTLDLRNSDEIPGLIHHYAFALDRPHFDRSFQAIKD</sequence>
<reference evidence="2" key="1">
    <citation type="submission" date="2015-10" db="EMBL/GenBank/DDBJ databases">
        <authorList>
            <person name="Gilbert D.G."/>
        </authorList>
    </citation>
    <scope>NUCLEOTIDE SEQUENCE</scope>
</reference>
<name>A0A161JVI3_9ZZZZ</name>
<evidence type="ECO:0000313" key="2">
    <source>
        <dbReference type="EMBL" id="CUV02883.1"/>
    </source>
</evidence>
<dbReference type="InterPro" id="IPR029068">
    <property type="entry name" value="Glyas_Bleomycin-R_OHBP_Dase"/>
</dbReference>
<dbReference type="InterPro" id="IPR037523">
    <property type="entry name" value="VOC_core"/>
</dbReference>